<protein>
    <submittedName>
        <fullName evidence="2">Uncharacterized protein</fullName>
    </submittedName>
</protein>
<keyword evidence="3" id="KW-1185">Reference proteome</keyword>
<comment type="caution">
    <text evidence="2">The sequence shown here is derived from an EMBL/GenBank/DDBJ whole genome shotgun (WGS) entry which is preliminary data.</text>
</comment>
<accession>A0A8X6MYA8</accession>
<evidence type="ECO:0000313" key="2">
    <source>
        <dbReference type="EMBL" id="GFS84177.1"/>
    </source>
</evidence>
<name>A0A8X6MYA8_NEPPI</name>
<dbReference type="EMBL" id="BMAW01003541">
    <property type="protein sequence ID" value="GFS84177.1"/>
    <property type="molecule type" value="Genomic_DNA"/>
</dbReference>
<sequence length="81" mass="8474">MIISAVNKSFGVFLLGRCVCDADMVQPQSVEKRPAGTSGSGKVSAAKKPSRKSPGFGCITHSLPDWSRTAMDVGQAAVCVF</sequence>
<evidence type="ECO:0000313" key="3">
    <source>
        <dbReference type="Proteomes" id="UP000887013"/>
    </source>
</evidence>
<dbReference type="Proteomes" id="UP000887013">
    <property type="component" value="Unassembled WGS sequence"/>
</dbReference>
<proteinExistence type="predicted"/>
<reference evidence="2" key="1">
    <citation type="submission" date="2020-08" db="EMBL/GenBank/DDBJ databases">
        <title>Multicomponent nature underlies the extraordinary mechanical properties of spider dragline silk.</title>
        <authorList>
            <person name="Kono N."/>
            <person name="Nakamura H."/>
            <person name="Mori M."/>
            <person name="Yoshida Y."/>
            <person name="Ohtoshi R."/>
            <person name="Malay A.D."/>
            <person name="Moran D.A.P."/>
            <person name="Tomita M."/>
            <person name="Numata K."/>
            <person name="Arakawa K."/>
        </authorList>
    </citation>
    <scope>NUCLEOTIDE SEQUENCE</scope>
</reference>
<organism evidence="2 3">
    <name type="scientific">Nephila pilipes</name>
    <name type="common">Giant wood spider</name>
    <name type="synonym">Nephila maculata</name>
    <dbReference type="NCBI Taxonomy" id="299642"/>
    <lineage>
        <taxon>Eukaryota</taxon>
        <taxon>Metazoa</taxon>
        <taxon>Ecdysozoa</taxon>
        <taxon>Arthropoda</taxon>
        <taxon>Chelicerata</taxon>
        <taxon>Arachnida</taxon>
        <taxon>Araneae</taxon>
        <taxon>Araneomorphae</taxon>
        <taxon>Entelegynae</taxon>
        <taxon>Araneoidea</taxon>
        <taxon>Nephilidae</taxon>
        <taxon>Nephila</taxon>
    </lineage>
</organism>
<evidence type="ECO:0000256" key="1">
    <source>
        <dbReference type="SAM" id="MobiDB-lite"/>
    </source>
</evidence>
<feature type="region of interest" description="Disordered" evidence="1">
    <location>
        <begin position="29"/>
        <end position="55"/>
    </location>
</feature>
<dbReference type="AlphaFoldDB" id="A0A8X6MYA8"/>
<gene>
    <name evidence="2" type="ORF">NPIL_56941</name>
</gene>